<dbReference type="Proteomes" id="UP000663829">
    <property type="component" value="Unassembled WGS sequence"/>
</dbReference>
<dbReference type="GO" id="GO:0097038">
    <property type="term" value="C:perinuclear endoplasmic reticulum"/>
    <property type="evidence" value="ECO:0007669"/>
    <property type="project" value="TreeGrafter"/>
</dbReference>
<dbReference type="GO" id="GO:0005886">
    <property type="term" value="C:plasma membrane"/>
    <property type="evidence" value="ECO:0007669"/>
    <property type="project" value="TreeGrafter"/>
</dbReference>
<dbReference type="GO" id="GO:0005829">
    <property type="term" value="C:cytosol"/>
    <property type="evidence" value="ECO:0007669"/>
    <property type="project" value="TreeGrafter"/>
</dbReference>
<feature type="region of interest" description="Disordered" evidence="1">
    <location>
        <begin position="252"/>
        <end position="274"/>
    </location>
</feature>
<dbReference type="Proteomes" id="UP000681722">
    <property type="component" value="Unassembled WGS sequence"/>
</dbReference>
<reference evidence="3" key="1">
    <citation type="submission" date="2021-02" db="EMBL/GenBank/DDBJ databases">
        <authorList>
            <person name="Nowell W R."/>
        </authorList>
    </citation>
    <scope>NUCLEOTIDE SEQUENCE</scope>
</reference>
<evidence type="ECO:0000313" key="5">
    <source>
        <dbReference type="Proteomes" id="UP000663829"/>
    </source>
</evidence>
<dbReference type="PANTHER" id="PTHR10972">
    <property type="entry name" value="OXYSTEROL-BINDING PROTEIN-RELATED"/>
    <property type="match status" value="1"/>
</dbReference>
<dbReference type="PANTHER" id="PTHR10972:SF209">
    <property type="entry name" value="OXYSTEROL-BINDING PROTEIN"/>
    <property type="match status" value="1"/>
</dbReference>
<dbReference type="OrthoDB" id="416222at2759"/>
<keyword evidence="2" id="KW-0812">Transmembrane</keyword>
<feature type="region of interest" description="Disordered" evidence="1">
    <location>
        <begin position="485"/>
        <end position="509"/>
    </location>
</feature>
<dbReference type="Pfam" id="PF01237">
    <property type="entry name" value="Oxysterol_BP"/>
    <property type="match status" value="1"/>
</dbReference>
<dbReference type="InterPro" id="IPR000648">
    <property type="entry name" value="Oxysterol-bd"/>
</dbReference>
<organism evidence="3 5">
    <name type="scientific">Didymodactylos carnosus</name>
    <dbReference type="NCBI Taxonomy" id="1234261"/>
    <lineage>
        <taxon>Eukaryota</taxon>
        <taxon>Metazoa</taxon>
        <taxon>Spiralia</taxon>
        <taxon>Gnathifera</taxon>
        <taxon>Rotifera</taxon>
        <taxon>Eurotatoria</taxon>
        <taxon>Bdelloidea</taxon>
        <taxon>Philodinida</taxon>
        <taxon>Philodinidae</taxon>
        <taxon>Didymodactylos</taxon>
    </lineage>
</organism>
<dbReference type="SUPFAM" id="SSF144000">
    <property type="entry name" value="Oxysterol-binding protein-like"/>
    <property type="match status" value="1"/>
</dbReference>
<accession>A0A814JMS8</accession>
<dbReference type="InterPro" id="IPR037239">
    <property type="entry name" value="OSBP_sf"/>
</dbReference>
<name>A0A814JMS8_9BILA</name>
<keyword evidence="2" id="KW-0472">Membrane</keyword>
<feature type="transmembrane region" description="Helical" evidence="2">
    <location>
        <begin position="12"/>
        <end position="32"/>
    </location>
</feature>
<dbReference type="Pfam" id="PF18800">
    <property type="entry name" value="Atthog"/>
    <property type="match status" value="1"/>
</dbReference>
<dbReference type="GO" id="GO:0015485">
    <property type="term" value="F:cholesterol binding"/>
    <property type="evidence" value="ECO:0007669"/>
    <property type="project" value="TreeGrafter"/>
</dbReference>
<feature type="compositionally biased region" description="Basic and acidic residues" evidence="1">
    <location>
        <begin position="485"/>
        <end position="494"/>
    </location>
</feature>
<evidence type="ECO:0008006" key="6">
    <source>
        <dbReference type="Google" id="ProtNLM"/>
    </source>
</evidence>
<evidence type="ECO:0000313" key="3">
    <source>
        <dbReference type="EMBL" id="CAF1040135.1"/>
    </source>
</evidence>
<dbReference type="EMBL" id="CAJOBC010004005">
    <property type="protein sequence ID" value="CAF3810411.1"/>
    <property type="molecule type" value="Genomic_DNA"/>
</dbReference>
<gene>
    <name evidence="3" type="ORF">GPM918_LOCUS15734</name>
    <name evidence="4" type="ORF">SRO942_LOCUS15734</name>
</gene>
<comment type="caution">
    <text evidence="3">The sequence shown here is derived from an EMBL/GenBank/DDBJ whole genome shotgun (WGS) entry which is preliminary data.</text>
</comment>
<proteinExistence type="predicted"/>
<evidence type="ECO:0000313" key="4">
    <source>
        <dbReference type="EMBL" id="CAF3810411.1"/>
    </source>
</evidence>
<evidence type="ECO:0000256" key="1">
    <source>
        <dbReference type="SAM" id="MobiDB-lite"/>
    </source>
</evidence>
<protein>
    <recommendedName>
        <fullName evidence="6">Oxysterol-binding protein</fullName>
    </recommendedName>
</protein>
<sequence>MIISNFYQSFDEYGRVTGFFAMVLLCCSAVIYPMGFDSELIGGAPFQLPTDYRIGYCYIFFVLSTWLTVFRRCLPCVMFDRSSFSIWTVIKSCVGKDLTKFSIPVIWNEPLSFIQRLAEQFEYSDLLDQAANYHSEQTEERLHLITAFLISNMSANLERISKPFNPILGETYELQVKDGEDNVKFHYVAEQVSHHPPISVYYCKGKQWILTSTVQPKVKFHGTSVEAIPDGCWILKIKKSAPKGSNLTVETTNGTLKHSNSSGSFHSCNDESSTQEQVEQDSEYDVYTCYSPSLTVHNVIFGKLWCEFHGQIDIHDHTNGTRAVVQLKSAYSWFTTSKHDLYKFDGYMSKGTTKLSAFHGNYGHCYYRINDLNDYTTPHSRNNTSSKKCDIGGHNVLWMNNSSLTPSPCDVNLYKSSRLVWYRNLRMTQDELKDRSRYYYFTHFTYCLNQEIEESTTIKLPRTDSRFRQDVRQLELGNLELSSAEKHRLEEKQRQQHRNSRHMSSSDTSTVVIQSTVGWRPLWFDLVPNIYSSNKDEQMWKFNGNYFKRNFDKCPDLF</sequence>
<dbReference type="AlphaFoldDB" id="A0A814JMS8"/>
<keyword evidence="2" id="KW-1133">Transmembrane helix</keyword>
<dbReference type="InterPro" id="IPR037663">
    <property type="entry name" value="Mosmo"/>
</dbReference>
<keyword evidence="5" id="KW-1185">Reference proteome</keyword>
<dbReference type="Gene3D" id="2.40.160.120">
    <property type="match status" value="1"/>
</dbReference>
<dbReference type="EMBL" id="CAJNOQ010004005">
    <property type="protein sequence ID" value="CAF1040135.1"/>
    <property type="molecule type" value="Genomic_DNA"/>
</dbReference>
<evidence type="ECO:0000256" key="2">
    <source>
        <dbReference type="SAM" id="Phobius"/>
    </source>
</evidence>